<organism evidence="1 2">
    <name type="scientific">Parafilimonas terrae</name>
    <dbReference type="NCBI Taxonomy" id="1465490"/>
    <lineage>
        <taxon>Bacteria</taxon>
        <taxon>Pseudomonadati</taxon>
        <taxon>Bacteroidota</taxon>
        <taxon>Chitinophagia</taxon>
        <taxon>Chitinophagales</taxon>
        <taxon>Chitinophagaceae</taxon>
        <taxon>Parafilimonas</taxon>
    </lineage>
</organism>
<evidence type="ECO:0008006" key="3">
    <source>
        <dbReference type="Google" id="ProtNLM"/>
    </source>
</evidence>
<sequence length="160" mass="18849">MDLLNNEFLLFLSCAFQNNLKYLLVGGYAVNYHGYNRNTRDLDVWLQPTNINRDIFIKTLLCMNYSEQEVAPLYEEDFTGLFKATIGPYDASIDFLTFFDFSLDFEDAYLKREVLEIDKNIPANFVSYEILINMKLKASRDKDLWDIARLNELQKLKNKK</sequence>
<reference evidence="1 2" key="1">
    <citation type="submission" date="2016-10" db="EMBL/GenBank/DDBJ databases">
        <authorList>
            <person name="de Groot N.N."/>
        </authorList>
    </citation>
    <scope>NUCLEOTIDE SEQUENCE [LARGE SCALE GENOMIC DNA]</scope>
    <source>
        <strain evidence="1 2">DSM 28286</strain>
    </source>
</reference>
<dbReference type="InterPro" id="IPR043519">
    <property type="entry name" value="NT_sf"/>
</dbReference>
<evidence type="ECO:0000313" key="2">
    <source>
        <dbReference type="Proteomes" id="UP000199031"/>
    </source>
</evidence>
<dbReference type="SUPFAM" id="SSF81301">
    <property type="entry name" value="Nucleotidyltransferase"/>
    <property type="match status" value="1"/>
</dbReference>
<dbReference type="OrthoDB" id="121150at2"/>
<dbReference type="EMBL" id="FOXQ01000011">
    <property type="protein sequence ID" value="SFQ41919.1"/>
    <property type="molecule type" value="Genomic_DNA"/>
</dbReference>
<gene>
    <name evidence="1" type="ORF">SAMN05444277_111111</name>
</gene>
<name>A0A1I5YCL0_9BACT</name>
<protein>
    <recommendedName>
        <fullName evidence="3">Nucleotidyl transferase AbiEii toxin, Type IV TA system</fullName>
    </recommendedName>
</protein>
<evidence type="ECO:0000313" key="1">
    <source>
        <dbReference type="EMBL" id="SFQ41919.1"/>
    </source>
</evidence>
<keyword evidence="2" id="KW-1185">Reference proteome</keyword>
<dbReference type="Proteomes" id="UP000199031">
    <property type="component" value="Unassembled WGS sequence"/>
</dbReference>
<dbReference type="STRING" id="1465490.SAMN05444277_111111"/>
<dbReference type="Gene3D" id="3.30.460.40">
    <property type="match status" value="1"/>
</dbReference>
<proteinExistence type="predicted"/>
<accession>A0A1I5YCL0</accession>
<dbReference type="AlphaFoldDB" id="A0A1I5YCL0"/>
<dbReference type="RefSeq" id="WP_090661092.1">
    <property type="nucleotide sequence ID" value="NZ_FOXQ01000011.1"/>
</dbReference>